<dbReference type="GO" id="GO:0000395">
    <property type="term" value="P:mRNA 5'-splice site recognition"/>
    <property type="evidence" value="ECO:0007669"/>
    <property type="project" value="InterPro"/>
</dbReference>
<evidence type="ECO:0000313" key="11">
    <source>
        <dbReference type="Proteomes" id="UP000247409"/>
    </source>
</evidence>
<evidence type="ECO:0000256" key="4">
    <source>
        <dbReference type="ARBA" id="ARBA00022833"/>
    </source>
</evidence>
<evidence type="ECO:0000256" key="1">
    <source>
        <dbReference type="ARBA" id="ARBA00004123"/>
    </source>
</evidence>
<dbReference type="InterPro" id="IPR036236">
    <property type="entry name" value="Znf_C2H2_sf"/>
</dbReference>
<evidence type="ECO:0000256" key="7">
    <source>
        <dbReference type="ARBA" id="ARBA00023274"/>
    </source>
</evidence>
<dbReference type="GO" id="GO:0008270">
    <property type="term" value="F:zinc ion binding"/>
    <property type="evidence" value="ECO:0007669"/>
    <property type="project" value="UniProtKB-KW"/>
</dbReference>
<dbReference type="InterPro" id="IPR000690">
    <property type="entry name" value="Matrin/U1-C_Znf_C2H2"/>
</dbReference>
<feature type="compositionally biased region" description="Pro residues" evidence="8">
    <location>
        <begin position="134"/>
        <end position="156"/>
    </location>
</feature>
<evidence type="ECO:0000256" key="2">
    <source>
        <dbReference type="ARBA" id="ARBA00022723"/>
    </source>
</evidence>
<name>A0A2V3IH51_9FLOR</name>
<evidence type="ECO:0000259" key="9">
    <source>
        <dbReference type="PROSITE" id="PS50171"/>
    </source>
</evidence>
<keyword evidence="3" id="KW-0863">Zinc-finger</keyword>
<organism evidence="10 11">
    <name type="scientific">Gracilariopsis chorda</name>
    <dbReference type="NCBI Taxonomy" id="448386"/>
    <lineage>
        <taxon>Eukaryota</taxon>
        <taxon>Rhodophyta</taxon>
        <taxon>Florideophyceae</taxon>
        <taxon>Rhodymeniophycidae</taxon>
        <taxon>Gracilariales</taxon>
        <taxon>Gracilariaceae</taxon>
        <taxon>Gracilariopsis</taxon>
    </lineage>
</organism>
<evidence type="ECO:0000256" key="8">
    <source>
        <dbReference type="SAM" id="MobiDB-lite"/>
    </source>
</evidence>
<feature type="region of interest" description="Disordered" evidence="8">
    <location>
        <begin position="123"/>
        <end position="183"/>
    </location>
</feature>
<dbReference type="GO" id="GO:0030627">
    <property type="term" value="F:pre-mRNA 5'-splice site binding"/>
    <property type="evidence" value="ECO:0007669"/>
    <property type="project" value="InterPro"/>
</dbReference>
<keyword evidence="2" id="KW-0479">Metal-binding</keyword>
<dbReference type="Proteomes" id="UP000247409">
    <property type="component" value="Unassembled WGS sequence"/>
</dbReference>
<evidence type="ECO:0000256" key="6">
    <source>
        <dbReference type="ARBA" id="ARBA00023242"/>
    </source>
</evidence>
<keyword evidence="4" id="KW-0862">Zinc</keyword>
<dbReference type="InterPro" id="IPR017340">
    <property type="entry name" value="U1_snRNP-C"/>
</dbReference>
<keyword evidence="6" id="KW-0539">Nucleus</keyword>
<dbReference type="InterPro" id="IPR013085">
    <property type="entry name" value="U1-CZ_Znf_C2H2"/>
</dbReference>
<dbReference type="PIRSF" id="PIRSF037969">
    <property type="entry name" value="U1_snRNP-C"/>
    <property type="match status" value="1"/>
</dbReference>
<evidence type="ECO:0000256" key="3">
    <source>
        <dbReference type="ARBA" id="ARBA00022771"/>
    </source>
</evidence>
<dbReference type="PANTHER" id="PTHR31148:SF1">
    <property type="entry name" value="U1 SMALL NUCLEAR RIBONUCLEOPROTEIN C"/>
    <property type="match status" value="1"/>
</dbReference>
<evidence type="ECO:0000256" key="5">
    <source>
        <dbReference type="ARBA" id="ARBA00022884"/>
    </source>
</evidence>
<gene>
    <name evidence="10" type="ORF">BWQ96_08856</name>
</gene>
<dbReference type="OrthoDB" id="76567at2759"/>
<comment type="caution">
    <text evidence="10">The sequence shown here is derived from an EMBL/GenBank/DDBJ whole genome shotgun (WGS) entry which is preliminary data.</text>
</comment>
<dbReference type="InterPro" id="IPR003604">
    <property type="entry name" value="Matrin/U1-like-C_Znf_C2H2"/>
</dbReference>
<keyword evidence="11" id="KW-1185">Reference proteome</keyword>
<dbReference type="PANTHER" id="PTHR31148">
    <property type="entry name" value="U1 SMALL NUCLEAR RIBONUCLEOPROTEIN C"/>
    <property type="match status" value="1"/>
</dbReference>
<sequence>MGKCYCDYCDVFLTNDSVAVRKQHNDGNRHKYNVCEYYRQYIGHRLQRQIDAIVQQFEADVANGLVHATYALPPIAKPAAAPDAGATAPALSHAPGVAAAAPAPASAAPASLALAAPAPASVPAHAQITKTHSPSPPPPPPPPPLPSLQSQPPPSQQPQSQQAQPPQQKQQVQNNNAAQIPAQ</sequence>
<keyword evidence="5" id="KW-0694">RNA-binding</keyword>
<dbReference type="EMBL" id="NBIV01000217">
    <property type="protein sequence ID" value="PXF41421.1"/>
    <property type="molecule type" value="Genomic_DNA"/>
</dbReference>
<dbReference type="Pfam" id="PF06220">
    <property type="entry name" value="zf-U1"/>
    <property type="match status" value="1"/>
</dbReference>
<dbReference type="SUPFAM" id="SSF57667">
    <property type="entry name" value="beta-beta-alpha zinc fingers"/>
    <property type="match status" value="1"/>
</dbReference>
<feature type="compositionally biased region" description="Low complexity" evidence="8">
    <location>
        <begin position="157"/>
        <end position="171"/>
    </location>
</feature>
<dbReference type="STRING" id="448386.A0A2V3IH51"/>
<proteinExistence type="predicted"/>
<feature type="domain" description="Matrin-type" evidence="9">
    <location>
        <begin position="4"/>
        <end position="36"/>
    </location>
</feature>
<evidence type="ECO:0000313" key="10">
    <source>
        <dbReference type="EMBL" id="PXF41421.1"/>
    </source>
</evidence>
<comment type="subcellular location">
    <subcellularLocation>
        <location evidence="1">Nucleus</location>
    </subcellularLocation>
</comment>
<dbReference type="SMART" id="SM00451">
    <property type="entry name" value="ZnF_U1"/>
    <property type="match status" value="1"/>
</dbReference>
<dbReference type="AlphaFoldDB" id="A0A2V3IH51"/>
<accession>A0A2V3IH51</accession>
<dbReference type="Gene3D" id="3.30.160.60">
    <property type="entry name" value="Classic Zinc Finger"/>
    <property type="match status" value="1"/>
</dbReference>
<reference evidence="10 11" key="1">
    <citation type="journal article" date="2018" name="Mol. Biol. Evol.">
        <title>Analysis of the draft genome of the red seaweed Gracilariopsis chorda provides insights into genome size evolution in Rhodophyta.</title>
        <authorList>
            <person name="Lee J."/>
            <person name="Yang E.C."/>
            <person name="Graf L."/>
            <person name="Yang J.H."/>
            <person name="Qiu H."/>
            <person name="Zel Zion U."/>
            <person name="Chan C.X."/>
            <person name="Stephens T.G."/>
            <person name="Weber A.P.M."/>
            <person name="Boo G.H."/>
            <person name="Boo S.M."/>
            <person name="Kim K.M."/>
            <person name="Shin Y."/>
            <person name="Jung M."/>
            <person name="Lee S.J."/>
            <person name="Yim H.S."/>
            <person name="Lee J.H."/>
            <person name="Bhattacharya D."/>
            <person name="Yoon H.S."/>
        </authorList>
    </citation>
    <scope>NUCLEOTIDE SEQUENCE [LARGE SCALE GENOMIC DNA]</scope>
    <source>
        <strain evidence="10 11">SKKU-2015</strain>
        <tissue evidence="10">Whole body</tissue>
    </source>
</reference>
<feature type="compositionally biased region" description="Polar residues" evidence="8">
    <location>
        <begin position="172"/>
        <end position="183"/>
    </location>
</feature>
<dbReference type="GO" id="GO:0005685">
    <property type="term" value="C:U1 snRNP"/>
    <property type="evidence" value="ECO:0007669"/>
    <property type="project" value="InterPro"/>
</dbReference>
<dbReference type="PROSITE" id="PS50171">
    <property type="entry name" value="ZF_MATRIN"/>
    <property type="match status" value="1"/>
</dbReference>
<protein>
    <submittedName>
        <fullName evidence="10">U1 small nuclear ribonucleoprotein C-2</fullName>
    </submittedName>
</protein>
<keyword evidence="7 10" id="KW-0687">Ribonucleoprotein</keyword>